<dbReference type="EMBL" id="UOFI01000132">
    <property type="protein sequence ID" value="VAW68585.1"/>
    <property type="molecule type" value="Genomic_DNA"/>
</dbReference>
<gene>
    <name evidence="1" type="ORF">MNBD_GAMMA09-3215</name>
</gene>
<protein>
    <recommendedName>
        <fullName evidence="2">Peptidase M48 domain-containing protein</fullName>
    </recommendedName>
</protein>
<proteinExistence type="predicted"/>
<evidence type="ECO:0000313" key="1">
    <source>
        <dbReference type="EMBL" id="VAW68585.1"/>
    </source>
</evidence>
<dbReference type="InterPro" id="IPR011990">
    <property type="entry name" value="TPR-like_helical_dom_sf"/>
</dbReference>
<dbReference type="Gene3D" id="1.25.40.10">
    <property type="entry name" value="Tetratricopeptide repeat domain"/>
    <property type="match status" value="1"/>
</dbReference>
<name>A0A3B0XJK4_9ZZZZ</name>
<sequence length="679" mass="76057">MLFVSVIEETGEKSLFEKIFLLNSFSNRHESVVYFLIKNSLKNKQNMKQRLPLLILLFVSSLCMAAERPPAPPDDPRQSINWWKSYRIPASEDPQVAEAQVVFKNLLRAWDNSRLEPGLTVVKSTKGPWAASLADGNILLSREAIDSCMRFGEQRGRHLLAFVLAHELAHQRADDLWHQRFFRMLDKRTAEPTRKALHELQLDEKTIVSMQQKEAQADHDGLILMASVGYDPYQILYKQDFFTAWVENIWGESCRFEAKYSVSSQVNQACGEARDRALRTRAQLSSLATQTMLYELGVQAFVAKNYTKAREYFSAYARDYPGRAVLSALGLSYLAEAVEAHNQLIALGAIKQPAFYYPLMLDASTEAAPGSSPSSSYSGQNSRSTSQAIIKKLTGEKQSALQNSIKLFEKTIRLAPGHRKSYLLLATAYLLEGNSYMVRGVLQGRYRPTFSNDAGVDLLLAMTQAIEGLPQQSDKEFIGLLSQLEKAKNTSAMSDNLLLYSSYFNYVALLQFLDKTDVGRKYWKQLAQKAKKSGNSLLFRLALNQLNQAQLSLAPLSQAPTINGYRLGDANLGGGSQVDGQADDLWIDGELHRVYRLQNGSRFITGSEGKIISAWQDMGRASIGNIISAGDSADRPFKTLGIPDRRLLISSGEYLAYDKYGLALHLNNNKVQGWFLYTP</sequence>
<accession>A0A3B0XJK4</accession>
<organism evidence="1">
    <name type="scientific">hydrothermal vent metagenome</name>
    <dbReference type="NCBI Taxonomy" id="652676"/>
    <lineage>
        <taxon>unclassified sequences</taxon>
        <taxon>metagenomes</taxon>
        <taxon>ecological metagenomes</taxon>
    </lineage>
</organism>
<dbReference type="SUPFAM" id="SSF48452">
    <property type="entry name" value="TPR-like"/>
    <property type="match status" value="1"/>
</dbReference>
<evidence type="ECO:0008006" key="2">
    <source>
        <dbReference type="Google" id="ProtNLM"/>
    </source>
</evidence>
<dbReference type="AlphaFoldDB" id="A0A3B0XJK4"/>
<reference evidence="1" key="1">
    <citation type="submission" date="2018-06" db="EMBL/GenBank/DDBJ databases">
        <authorList>
            <person name="Zhirakovskaya E."/>
        </authorList>
    </citation>
    <scope>NUCLEOTIDE SEQUENCE</scope>
</reference>